<accession>A0ABD5LKY9</accession>
<protein>
    <submittedName>
        <fullName evidence="2">Uncharacterized protein</fullName>
    </submittedName>
</protein>
<dbReference type="RefSeq" id="WP_353574486.1">
    <property type="nucleotide sequence ID" value="NZ_JBETME010000008.1"/>
</dbReference>
<reference evidence="2 3" key="1">
    <citation type="submission" date="2024-06" db="EMBL/GenBank/DDBJ databases">
        <title>Genome sequencing of Agrobacterium spp. from tobacco in Serbia.</title>
        <authorList>
            <person name="Ilicic R.J."/>
            <person name="Studholme D.J."/>
            <person name="Jelusic A."/>
            <person name="Barac G."/>
            <person name="Bagi F."/>
            <person name="Popovic Milovanovic T."/>
        </authorList>
    </citation>
    <scope>NUCLEOTIDE SEQUENCE [LARGE SCALE GENOMIC DNA]</scope>
    <source>
        <strain evidence="2 3">DA1</strain>
    </source>
</reference>
<organism evidence="2 3">
    <name type="scientific">Agrobacterium radiobacter</name>
    <dbReference type="NCBI Taxonomy" id="362"/>
    <lineage>
        <taxon>Bacteria</taxon>
        <taxon>Pseudomonadati</taxon>
        <taxon>Pseudomonadota</taxon>
        <taxon>Alphaproteobacteria</taxon>
        <taxon>Hyphomicrobiales</taxon>
        <taxon>Rhizobiaceae</taxon>
        <taxon>Rhizobium/Agrobacterium group</taxon>
        <taxon>Agrobacterium</taxon>
        <taxon>Agrobacterium tumefaciens complex</taxon>
    </lineage>
</organism>
<evidence type="ECO:0000313" key="3">
    <source>
        <dbReference type="Proteomes" id="UP001438189"/>
    </source>
</evidence>
<dbReference type="Proteomes" id="UP001438189">
    <property type="component" value="Unassembled WGS sequence"/>
</dbReference>
<keyword evidence="1" id="KW-0472">Membrane</keyword>
<sequence length="208" mass="23591">MDRQKLSISGVVATIIAVLTFYFAVIYKHRELTIRFTELPSSMVPDSNPDEKEKWIKIRVPFINDGDRAETIISARLVLVNDVGFDVKHLVGSGRQEGPIIVPPKESKVATFLMPERLLMNGIQANDTAFPIRSIGIEAEWLTPAGEIEYRAFYPYTVEYGVKNESVVAGITMKAGNSMLAHPRLKEVLLYDVDWYGRHLIERSRQRL</sequence>
<proteinExistence type="predicted"/>
<keyword evidence="1" id="KW-0812">Transmembrane</keyword>
<evidence type="ECO:0000256" key="1">
    <source>
        <dbReference type="SAM" id="Phobius"/>
    </source>
</evidence>
<feature type="transmembrane region" description="Helical" evidence="1">
    <location>
        <begin position="6"/>
        <end position="27"/>
    </location>
</feature>
<name>A0ABD5LKY9_AGRRD</name>
<comment type="caution">
    <text evidence="2">The sequence shown here is derived from an EMBL/GenBank/DDBJ whole genome shotgun (WGS) entry which is preliminary data.</text>
</comment>
<evidence type="ECO:0000313" key="2">
    <source>
        <dbReference type="EMBL" id="MES4992536.1"/>
    </source>
</evidence>
<keyword evidence="1" id="KW-1133">Transmembrane helix</keyword>
<dbReference type="AlphaFoldDB" id="A0ABD5LKY9"/>
<gene>
    <name evidence="2" type="ORF">ABVB70_19635</name>
</gene>
<dbReference type="EMBL" id="JBETME010000008">
    <property type="protein sequence ID" value="MES4992536.1"/>
    <property type="molecule type" value="Genomic_DNA"/>
</dbReference>